<keyword evidence="2" id="KW-1185">Reference proteome</keyword>
<dbReference type="InterPro" id="IPR029063">
    <property type="entry name" value="SAM-dependent_MTases_sf"/>
</dbReference>
<dbReference type="EMBL" id="BRXZ01003956">
    <property type="protein sequence ID" value="GMH65492.1"/>
    <property type="molecule type" value="Genomic_DNA"/>
</dbReference>
<evidence type="ECO:0000313" key="2">
    <source>
        <dbReference type="Proteomes" id="UP001165082"/>
    </source>
</evidence>
<name>A0A9W7E455_9STRA</name>
<gene>
    <name evidence="1" type="ORF">TrRE_jg9842</name>
</gene>
<dbReference type="SUPFAM" id="SSF53335">
    <property type="entry name" value="S-adenosyl-L-methionine-dependent methyltransferases"/>
    <property type="match status" value="1"/>
</dbReference>
<dbReference type="Gene3D" id="3.40.50.150">
    <property type="entry name" value="Vaccinia Virus protein VP39"/>
    <property type="match status" value="1"/>
</dbReference>
<dbReference type="InterPro" id="IPR019410">
    <property type="entry name" value="Methyltransf_16"/>
</dbReference>
<proteinExistence type="predicted"/>
<comment type="caution">
    <text evidence="1">The sequence shown here is derived from an EMBL/GenBank/DDBJ whole genome shotgun (WGS) entry which is preliminary data.</text>
</comment>
<dbReference type="CDD" id="cd02440">
    <property type="entry name" value="AdoMet_MTases"/>
    <property type="match status" value="1"/>
</dbReference>
<accession>A0A9W7E455</accession>
<dbReference type="PANTHER" id="PTHR14614">
    <property type="entry name" value="HEPATOCELLULAR CARCINOMA-ASSOCIATED ANTIGEN"/>
    <property type="match status" value="1"/>
</dbReference>
<dbReference type="OrthoDB" id="413520at2759"/>
<dbReference type="Proteomes" id="UP001165082">
    <property type="component" value="Unassembled WGS sequence"/>
</dbReference>
<reference evidence="1" key="1">
    <citation type="submission" date="2022-07" db="EMBL/GenBank/DDBJ databases">
        <title>Genome analysis of Parmales, a sister group of diatoms, reveals the evolutionary specialization of diatoms from phago-mixotrophs to photoautotrophs.</title>
        <authorList>
            <person name="Ban H."/>
            <person name="Sato S."/>
            <person name="Yoshikawa S."/>
            <person name="Kazumasa Y."/>
            <person name="Nakamura Y."/>
            <person name="Ichinomiya M."/>
            <person name="Saitoh K."/>
            <person name="Sato N."/>
            <person name="Blanc-Mathieu R."/>
            <person name="Endo H."/>
            <person name="Kuwata A."/>
            <person name="Ogata H."/>
        </authorList>
    </citation>
    <scope>NUCLEOTIDE SEQUENCE</scope>
</reference>
<evidence type="ECO:0000313" key="1">
    <source>
        <dbReference type="EMBL" id="GMH65492.1"/>
    </source>
</evidence>
<protein>
    <submittedName>
        <fullName evidence="1">Uncharacterized protein</fullName>
    </submittedName>
</protein>
<dbReference type="Pfam" id="PF10294">
    <property type="entry name" value="Methyltransf_16"/>
    <property type="match status" value="1"/>
</dbReference>
<organism evidence="1 2">
    <name type="scientific">Triparma retinervis</name>
    <dbReference type="NCBI Taxonomy" id="2557542"/>
    <lineage>
        <taxon>Eukaryota</taxon>
        <taxon>Sar</taxon>
        <taxon>Stramenopiles</taxon>
        <taxon>Ochrophyta</taxon>
        <taxon>Bolidophyceae</taxon>
        <taxon>Parmales</taxon>
        <taxon>Triparmaceae</taxon>
        <taxon>Triparma</taxon>
    </lineage>
</organism>
<dbReference type="AlphaFoldDB" id="A0A9W7E455"/>
<sequence length="481" mass="52627">MASFVVLGSKEMNVHLLKHYIHPEDSILEVPSGASPFSYDRDSAVCVNDKPVTRLSMRGALIGNFEGLSTLGVVQKEASGAPSHEGLLNRSIPLSSLQSKAAALPSSAVTHITSLFPLPDSKNVIFSVRPCLLLPTVLNYFLRLRLAGHSISLVLVPCCTHPAATDLDTEPTSRALPSILFTSKIQADICDEIVSFLENHAPDSHPRWEQVRMEDGREVKGCRVVLAGGADKHDEFWDVHDMPPPPPNFLVPNADEFYDDQKPGGKEDDGVIIVHAKTGDYKYFVNRADGVLGHVGMEPWDAGYVLLGNIVKGRMAGKKKVLELGAGVGFVGLTIGREVPDASVHLTDYDADVLRILKRNTERVGDNVTSGKLDWFDSEGDSEGGIGEYDLIIGAEVIYTPDHRILADVIWRNLVEGGHAKIVNMKRPGFDEFLDRARRLGFRIDVGEEESLEEAYKLKGSAVEGEFVLITLRKEKVCGVT</sequence>